<evidence type="ECO:0000256" key="1">
    <source>
        <dbReference type="SAM" id="Phobius"/>
    </source>
</evidence>
<evidence type="ECO:0000313" key="3">
    <source>
        <dbReference type="Proteomes" id="UP001221328"/>
    </source>
</evidence>
<feature type="transmembrane region" description="Helical" evidence="1">
    <location>
        <begin position="155"/>
        <end position="172"/>
    </location>
</feature>
<keyword evidence="3" id="KW-1185">Reference proteome</keyword>
<keyword evidence="1" id="KW-0812">Transmembrane</keyword>
<sequence length="334" mass="35514">MTTLLETRYRTVLRLLPAYYREDREEEMVEVFLWDVDRDTQDQSRPTLGEIAGVAALAVRSRLAATGAPRPYALLGSALRHFALFAVLLQAAAAVVDRIINLTWSSTHGGREWDMFLSGFTGRGALLGAVAVAQWVLPLLWTVGFFALVHDRRRLARAAVLLAALPTLWPLVEPLVTEWAPSEPWFAVTSALLAWLPALALCAAFHRDAPPAALPAGTPGMLYTACCVVMGGSLVLLPALADAAWAPATCFVLGALGWLLLRARRADSTSTGCGAVALAALGLLLLAVRVAALSPWLGAPLPAAFIGGALAQTAALTLLVVTLALVARRDLATR</sequence>
<name>A0ABT5G5S9_9ACTN</name>
<feature type="transmembrane region" description="Helical" evidence="1">
    <location>
        <begin position="124"/>
        <end position="148"/>
    </location>
</feature>
<reference evidence="2 3" key="1">
    <citation type="journal article" date="2015" name="Int. J. Syst. Evol. Microbiol.">
        <title>Streptomyces gilvifuscus sp. nov., an actinomycete that produces antibacterial compounds isolated from soil.</title>
        <authorList>
            <person name="Nguyen T.M."/>
            <person name="Kim J."/>
        </authorList>
    </citation>
    <scope>NUCLEOTIDE SEQUENCE [LARGE SCALE GENOMIC DNA]</scope>
    <source>
        <strain evidence="2 3">T113</strain>
    </source>
</reference>
<feature type="transmembrane region" description="Helical" evidence="1">
    <location>
        <begin position="184"/>
        <end position="205"/>
    </location>
</feature>
<protein>
    <recommendedName>
        <fullName evidence="4">Integral membrane protein</fullName>
    </recommendedName>
</protein>
<evidence type="ECO:0000313" key="2">
    <source>
        <dbReference type="EMBL" id="MDC2960124.1"/>
    </source>
</evidence>
<feature type="transmembrane region" description="Helical" evidence="1">
    <location>
        <begin position="82"/>
        <end position="104"/>
    </location>
</feature>
<dbReference type="RefSeq" id="WP_272178318.1">
    <property type="nucleotide sequence ID" value="NZ_JAQOSK010000020.1"/>
</dbReference>
<feature type="transmembrane region" description="Helical" evidence="1">
    <location>
        <begin position="212"/>
        <end position="237"/>
    </location>
</feature>
<dbReference type="EMBL" id="JAQOSK010000020">
    <property type="protein sequence ID" value="MDC2960124.1"/>
    <property type="molecule type" value="Genomic_DNA"/>
</dbReference>
<evidence type="ECO:0008006" key="4">
    <source>
        <dbReference type="Google" id="ProtNLM"/>
    </source>
</evidence>
<dbReference type="Proteomes" id="UP001221328">
    <property type="component" value="Unassembled WGS sequence"/>
</dbReference>
<proteinExistence type="predicted"/>
<comment type="caution">
    <text evidence="2">The sequence shown here is derived from an EMBL/GenBank/DDBJ whole genome shotgun (WGS) entry which is preliminary data.</text>
</comment>
<keyword evidence="1" id="KW-0472">Membrane</keyword>
<keyword evidence="1" id="KW-1133">Transmembrane helix</keyword>
<feature type="transmembrane region" description="Helical" evidence="1">
    <location>
        <begin position="273"/>
        <end position="297"/>
    </location>
</feature>
<organism evidence="2 3">
    <name type="scientific">Streptomyces gilvifuscus</name>
    <dbReference type="NCBI Taxonomy" id="1550617"/>
    <lineage>
        <taxon>Bacteria</taxon>
        <taxon>Bacillati</taxon>
        <taxon>Actinomycetota</taxon>
        <taxon>Actinomycetes</taxon>
        <taxon>Kitasatosporales</taxon>
        <taxon>Streptomycetaceae</taxon>
        <taxon>Streptomyces</taxon>
    </lineage>
</organism>
<accession>A0ABT5G5S9</accession>
<feature type="transmembrane region" description="Helical" evidence="1">
    <location>
        <begin position="303"/>
        <end position="327"/>
    </location>
</feature>
<gene>
    <name evidence="2" type="ORF">PO587_37425</name>
</gene>
<feature type="transmembrane region" description="Helical" evidence="1">
    <location>
        <begin position="243"/>
        <end position="261"/>
    </location>
</feature>